<evidence type="ECO:0000259" key="2">
    <source>
        <dbReference type="PROSITE" id="PS51272"/>
    </source>
</evidence>
<dbReference type="STRING" id="135826.KP77_27510"/>
<evidence type="ECO:0000313" key="3">
    <source>
        <dbReference type="EMBL" id="KIL46624.1"/>
    </source>
</evidence>
<evidence type="ECO:0000256" key="1">
    <source>
        <dbReference type="SAM" id="SignalP"/>
    </source>
</evidence>
<sequence length="426" mass="47728">MLYLKKVMSALMSLTLLFAVFLPGADAHTLEEPITYIPLGDSYAAGINDQRELDVGYSDYIAQDLAKRGKLAEYTKEFTRSGFDSVELLEDLKTNQELREKLSEADLITLSAGGNDLLGILNINEETGELSFDRDEIASVYFALNNRLASLHEEINAINPDADVYAFGYAFPLPALDQVQKEAFYDTFEFLNNTIKRKVIEAGGKYIDIDTVFGRDAFQWFPNQFDIHPNTIGYRVMANEFIDTYHHPLTFSDVSSTHWAKEYIDGLSKRLIVTADEEGKFNPNGKLTRAEAAQALYNVLYLDEELEEVPNPGFSDVPVTHPNYDAIAALADLGIFVQAEKFNPDNSLSRAQMAKIFDMTFDLPEGEPKSFTDLQGNYAWAAPHVDALSSAGYVSGYDDGTFRPNQSMSKAQIAKILQLLLEDRKY</sequence>
<dbReference type="SUPFAM" id="SSF52266">
    <property type="entry name" value="SGNH hydrolase"/>
    <property type="match status" value="1"/>
</dbReference>
<feature type="domain" description="SLH" evidence="2">
    <location>
        <begin position="368"/>
        <end position="426"/>
    </location>
</feature>
<feature type="domain" description="SLH" evidence="2">
    <location>
        <begin position="311"/>
        <end position="367"/>
    </location>
</feature>
<feature type="chain" id="PRO_5002155155" description="SLH domain-containing protein" evidence="1">
    <location>
        <begin position="28"/>
        <end position="426"/>
    </location>
</feature>
<dbReference type="Pfam" id="PF00395">
    <property type="entry name" value="SLH"/>
    <property type="match status" value="3"/>
</dbReference>
<dbReference type="InterPro" id="IPR001119">
    <property type="entry name" value="SLH_dom"/>
</dbReference>
<gene>
    <name evidence="3" type="ORF">KP77_27510</name>
</gene>
<dbReference type="PANTHER" id="PTHR43308">
    <property type="entry name" value="OUTER MEMBRANE PROTEIN ALPHA-RELATED"/>
    <property type="match status" value="1"/>
</dbReference>
<comment type="caution">
    <text evidence="3">The sequence shown here is derived from an EMBL/GenBank/DDBJ whole genome shotgun (WGS) entry which is preliminary data.</text>
</comment>
<dbReference type="InterPro" id="IPR013830">
    <property type="entry name" value="SGNH_hydro"/>
</dbReference>
<dbReference type="AlphaFoldDB" id="A0A0C2RXX3"/>
<protein>
    <recommendedName>
        <fullName evidence="2">SLH domain-containing protein</fullName>
    </recommendedName>
</protein>
<dbReference type="Proteomes" id="UP000031950">
    <property type="component" value="Unassembled WGS sequence"/>
</dbReference>
<feature type="domain" description="SLH" evidence="2">
    <location>
        <begin position="247"/>
        <end position="310"/>
    </location>
</feature>
<accession>A0A0C2RXX3</accession>
<dbReference type="InterPro" id="IPR051465">
    <property type="entry name" value="Cell_Envelope_Struct_Comp"/>
</dbReference>
<dbReference type="Gene3D" id="3.40.50.1110">
    <property type="entry name" value="SGNH hydrolase"/>
    <property type="match status" value="1"/>
</dbReference>
<keyword evidence="1" id="KW-0732">Signal</keyword>
<dbReference type="PATRIC" id="fig|135826.4.peg.2735"/>
<name>A0A0C2RXX3_9BACL</name>
<organism evidence="3 4">
    <name type="scientific">Jeotgalibacillus alimentarius</name>
    <dbReference type="NCBI Taxonomy" id="135826"/>
    <lineage>
        <taxon>Bacteria</taxon>
        <taxon>Bacillati</taxon>
        <taxon>Bacillota</taxon>
        <taxon>Bacilli</taxon>
        <taxon>Bacillales</taxon>
        <taxon>Caryophanaceae</taxon>
        <taxon>Jeotgalibacillus</taxon>
    </lineage>
</organism>
<dbReference type="EMBL" id="JXRQ01000025">
    <property type="protein sequence ID" value="KIL46624.1"/>
    <property type="molecule type" value="Genomic_DNA"/>
</dbReference>
<dbReference type="InterPro" id="IPR036514">
    <property type="entry name" value="SGNH_hydro_sf"/>
</dbReference>
<evidence type="ECO:0000313" key="4">
    <source>
        <dbReference type="Proteomes" id="UP000031950"/>
    </source>
</evidence>
<feature type="signal peptide" evidence="1">
    <location>
        <begin position="1"/>
        <end position="27"/>
    </location>
</feature>
<proteinExistence type="predicted"/>
<dbReference type="Pfam" id="PF13472">
    <property type="entry name" value="Lipase_GDSL_2"/>
    <property type="match status" value="1"/>
</dbReference>
<keyword evidence="4" id="KW-1185">Reference proteome</keyword>
<reference evidence="3 4" key="1">
    <citation type="submission" date="2015-01" db="EMBL/GenBank/DDBJ databases">
        <title>Genome sequence of Jeotgalibacillus alimentarius.</title>
        <authorList>
            <person name="Goh K.M."/>
            <person name="Chan K.-G."/>
            <person name="Yaakop A.S."/>
            <person name="Ee R."/>
            <person name="Gan H.M."/>
            <person name="Chan C.S."/>
        </authorList>
    </citation>
    <scope>NUCLEOTIDE SEQUENCE [LARGE SCALE GENOMIC DNA]</scope>
    <source>
        <strain evidence="3 4">YKJ-13</strain>
    </source>
</reference>
<dbReference type="PROSITE" id="PS51272">
    <property type="entry name" value="SLH"/>
    <property type="match status" value="3"/>
</dbReference>